<evidence type="ECO:0000313" key="2">
    <source>
        <dbReference type="Proteomes" id="UP000192441"/>
    </source>
</evidence>
<organism evidence="1 2">
    <name type="scientific">Mycobacterium branderi</name>
    <dbReference type="NCBI Taxonomy" id="43348"/>
    <lineage>
        <taxon>Bacteria</taxon>
        <taxon>Bacillati</taxon>
        <taxon>Actinomycetota</taxon>
        <taxon>Actinomycetes</taxon>
        <taxon>Mycobacteriales</taxon>
        <taxon>Mycobacteriaceae</taxon>
        <taxon>Mycobacterium</taxon>
    </lineage>
</organism>
<dbReference type="AlphaFoldDB" id="A0AA91LRQ5"/>
<dbReference type="RefSeq" id="WP_083134534.1">
    <property type="nucleotide sequence ID" value="NZ_JACKTX010000050.1"/>
</dbReference>
<dbReference type="EMBL" id="MVHM01000032">
    <property type="protein sequence ID" value="ORA31253.1"/>
    <property type="molecule type" value="Genomic_DNA"/>
</dbReference>
<dbReference type="Proteomes" id="UP000192441">
    <property type="component" value="Unassembled WGS sequence"/>
</dbReference>
<reference evidence="1 2" key="1">
    <citation type="submission" date="2016-12" db="EMBL/GenBank/DDBJ databases">
        <title>The new phylogeny of genus Mycobacterium.</title>
        <authorList>
            <person name="Tortoli E."/>
            <person name="Trovato A."/>
            <person name="Cirillo D.M."/>
        </authorList>
    </citation>
    <scope>NUCLEOTIDE SEQUENCE [LARGE SCALE GENOMIC DNA]</scope>
    <source>
        <strain evidence="1 2">DSM 44624</strain>
    </source>
</reference>
<name>A0AA91LRQ5_9MYCO</name>
<comment type="caution">
    <text evidence="1">The sequence shown here is derived from an EMBL/GenBank/DDBJ whole genome shotgun (WGS) entry which is preliminary data.</text>
</comment>
<gene>
    <name evidence="1" type="ORF">BST20_27315</name>
</gene>
<proteinExistence type="predicted"/>
<evidence type="ECO:0000313" key="1">
    <source>
        <dbReference type="EMBL" id="ORA31253.1"/>
    </source>
</evidence>
<protein>
    <submittedName>
        <fullName evidence="1">Uncharacterized protein</fullName>
    </submittedName>
</protein>
<sequence length="85" mass="9216">MSWLSVLLTTVTVGGDEDEHGCATRLRPCPAPRRSSVFVVERCERSRDSEAPDGYRDGLALCVIDSIQSTGATYSSIISRQAVRG</sequence>
<accession>A0AA91LRQ5</accession>